<proteinExistence type="predicted"/>
<evidence type="ECO:0000256" key="1">
    <source>
        <dbReference type="SAM" id="Phobius"/>
    </source>
</evidence>
<organism evidence="2 3">
    <name type="scientific">Alkalihalobacterium chitinilyticum</name>
    <dbReference type="NCBI Taxonomy" id="2980103"/>
    <lineage>
        <taxon>Bacteria</taxon>
        <taxon>Bacillati</taxon>
        <taxon>Bacillota</taxon>
        <taxon>Bacilli</taxon>
        <taxon>Bacillales</taxon>
        <taxon>Bacillaceae</taxon>
        <taxon>Alkalihalobacterium</taxon>
    </lineage>
</organism>
<keyword evidence="1" id="KW-0472">Membrane</keyword>
<dbReference type="EMBL" id="JAOTPO010000027">
    <property type="protein sequence ID" value="MDE5416178.1"/>
    <property type="molecule type" value="Genomic_DNA"/>
</dbReference>
<evidence type="ECO:0000313" key="2">
    <source>
        <dbReference type="EMBL" id="MDE5416178.1"/>
    </source>
</evidence>
<dbReference type="Proteomes" id="UP001148125">
    <property type="component" value="Unassembled WGS sequence"/>
</dbReference>
<protein>
    <submittedName>
        <fullName evidence="2">Uncharacterized protein</fullName>
    </submittedName>
</protein>
<dbReference type="RefSeq" id="WP_275120764.1">
    <property type="nucleotide sequence ID" value="NZ_JAOTPO010000027.1"/>
</dbReference>
<keyword evidence="1" id="KW-1133">Transmembrane helix</keyword>
<feature type="transmembrane region" description="Helical" evidence="1">
    <location>
        <begin position="47"/>
        <end position="69"/>
    </location>
</feature>
<feature type="transmembrane region" description="Helical" evidence="1">
    <location>
        <begin position="81"/>
        <end position="102"/>
    </location>
</feature>
<evidence type="ECO:0000313" key="3">
    <source>
        <dbReference type="Proteomes" id="UP001148125"/>
    </source>
</evidence>
<keyword evidence="3" id="KW-1185">Reference proteome</keyword>
<feature type="transmembrane region" description="Helical" evidence="1">
    <location>
        <begin position="20"/>
        <end position="40"/>
    </location>
</feature>
<sequence length="109" mass="12392">MYTYDSFETLGVFTLLRPMYITVLVMSLLLFFIIIIPKFYTRWLNGFAIISLTSVLIFVSCQLLYYSGIIVDEIGLGGDPVSFYLFLAITIMGAINIIIYFLKCGKSTK</sequence>
<name>A0ABT5VL57_9BACI</name>
<comment type="caution">
    <text evidence="2">The sequence shown here is derived from an EMBL/GenBank/DDBJ whole genome shotgun (WGS) entry which is preliminary data.</text>
</comment>
<accession>A0ABT5VL57</accession>
<reference evidence="2" key="1">
    <citation type="submission" date="2024-05" db="EMBL/GenBank/DDBJ databases">
        <title>Alkalihalobacillus sp. strain MEB203 novel alkaliphilic bacterium from Lonar Lake, India.</title>
        <authorList>
            <person name="Joshi A."/>
            <person name="Thite S."/>
            <person name="Mengade P."/>
        </authorList>
    </citation>
    <scope>NUCLEOTIDE SEQUENCE</scope>
    <source>
        <strain evidence="2">MEB 203</strain>
    </source>
</reference>
<keyword evidence="1" id="KW-0812">Transmembrane</keyword>
<gene>
    <name evidence="2" type="ORF">N7Z68_23005</name>
</gene>